<evidence type="ECO:0000256" key="4">
    <source>
        <dbReference type="ARBA" id="ARBA00022989"/>
    </source>
</evidence>
<dbReference type="OMA" id="AWAITCI"/>
<feature type="transmembrane region" description="Helical" evidence="6">
    <location>
        <begin position="188"/>
        <end position="204"/>
    </location>
</feature>
<feature type="transmembrane region" description="Helical" evidence="6">
    <location>
        <begin position="164"/>
        <end position="182"/>
    </location>
</feature>
<dbReference type="HOGENOM" id="CLU_026724_1_0_1"/>
<keyword evidence="8" id="KW-1185">Reference proteome</keyword>
<feature type="transmembrane region" description="Helical" evidence="6">
    <location>
        <begin position="274"/>
        <end position="292"/>
    </location>
</feature>
<dbReference type="EMBL" id="CM000638">
    <property type="protein sequence ID" value="EED96204.1"/>
    <property type="molecule type" value="Genomic_DNA"/>
</dbReference>
<keyword evidence="5 6" id="KW-0472">Membrane</keyword>
<dbReference type="GO" id="GO:0055085">
    <property type="term" value="P:transmembrane transport"/>
    <property type="evidence" value="ECO:0000318"/>
    <property type="project" value="GO_Central"/>
</dbReference>
<feature type="transmembrane region" description="Helical" evidence="6">
    <location>
        <begin position="225"/>
        <end position="254"/>
    </location>
</feature>
<evidence type="ECO:0000256" key="5">
    <source>
        <dbReference type="ARBA" id="ARBA00023136"/>
    </source>
</evidence>
<feature type="transmembrane region" description="Helical" evidence="6">
    <location>
        <begin position="335"/>
        <end position="355"/>
    </location>
</feature>
<evidence type="ECO:0000256" key="1">
    <source>
        <dbReference type="ARBA" id="ARBA00004141"/>
    </source>
</evidence>
<comment type="subcellular location">
    <subcellularLocation>
        <location evidence="6">Cell membrane</location>
        <topology evidence="6">Multi-pass membrane protein</topology>
    </subcellularLocation>
    <subcellularLocation>
        <location evidence="1">Membrane</location>
        <topology evidence="1">Multi-pass membrane protein</topology>
    </subcellularLocation>
</comment>
<feature type="transmembrane region" description="Helical" evidence="6">
    <location>
        <begin position="367"/>
        <end position="384"/>
    </location>
</feature>
<dbReference type="GO" id="GO:0022857">
    <property type="term" value="F:transmembrane transporter activity"/>
    <property type="evidence" value="ECO:0000318"/>
    <property type="project" value="GO_Central"/>
</dbReference>
<dbReference type="PaxDb" id="35128-Thaps20595"/>
<organism evidence="7 8">
    <name type="scientific">Thalassiosira pseudonana</name>
    <name type="common">Marine diatom</name>
    <name type="synonym">Cyclotella nana</name>
    <dbReference type="NCBI Taxonomy" id="35128"/>
    <lineage>
        <taxon>Eukaryota</taxon>
        <taxon>Sar</taxon>
        <taxon>Stramenopiles</taxon>
        <taxon>Ochrophyta</taxon>
        <taxon>Bacillariophyta</taxon>
        <taxon>Coscinodiscophyceae</taxon>
        <taxon>Thalassiosirophycidae</taxon>
        <taxon>Thalassiosirales</taxon>
        <taxon>Thalassiosiraceae</taxon>
        <taxon>Thalassiosira</taxon>
    </lineage>
</organism>
<dbReference type="PANTHER" id="PTHR12385">
    <property type="entry name" value="CHOLINE TRANSPORTER-LIKE (SLC FAMILY 44)"/>
    <property type="match status" value="1"/>
</dbReference>
<dbReference type="AlphaFoldDB" id="B8BSX8"/>
<dbReference type="GO" id="GO:0016020">
    <property type="term" value="C:membrane"/>
    <property type="evidence" value="ECO:0000318"/>
    <property type="project" value="GO_Central"/>
</dbReference>
<sequence>MAKQHQKYEGVPVAEAAAVVFPVHTAVSDATTAFEDSSLPTATPVSNKHHNAEQEDGITVTWEKGELQPSEFRDKLFAVVFGLHLLALTSTAIVLTPAWLKEITDTASGSEEDEASDSSVNESSASPAFLATVFAIAIVAAPALSLFAMFVMQKNAKVLIKASLWASVTLCGFLAIICLVTVPPAGIVYGIITAFLFCYARRVEHKIPYAACNLRCGISVLTSNLGLVLIAFGVMIGLIGYTCLWAIAFGASMSKDEMWEDVQQVDEYSSDGKTLSAFGGTVAALFGLSFYWTHQALKNVVRVSVAGVTGTWWFSPSEAASFCSVAVRDSFFRSTTYSFGSICFGSLIVAVLHMIRSMLRSSANGNGNGGNVLRCIAVCILSYIEALVEYFNKWAFIYVGLYGYDYISAGKRVMSLFKTRGWDAIIADNLVNRLLGITSLTIGLLTGLCTLFVAFCFEENSAGMLGAGFLIGLVIGLVISGITFGLLSSAVDSIIVCYAEAPSEFNESHPVEAQDMHETWTSAWPSHNLNTLVVIGLGGGMGVV</sequence>
<comment type="similarity">
    <text evidence="2 6">Belongs to the CTL (choline transporter-like) family.</text>
</comment>
<evidence type="ECO:0000313" key="7">
    <source>
        <dbReference type="EMBL" id="EED96204.1"/>
    </source>
</evidence>
<dbReference type="Pfam" id="PF04515">
    <property type="entry name" value="Choline_transpo"/>
    <property type="match status" value="1"/>
</dbReference>
<dbReference type="eggNOG" id="KOG1362">
    <property type="taxonomic scope" value="Eukaryota"/>
</dbReference>
<feature type="transmembrane region" description="Helical" evidence="6">
    <location>
        <begin position="76"/>
        <end position="100"/>
    </location>
</feature>
<protein>
    <recommendedName>
        <fullName evidence="6">Choline transporter-like protein</fullName>
    </recommendedName>
</protein>
<feature type="transmembrane region" description="Helical" evidence="6">
    <location>
        <begin position="467"/>
        <end position="487"/>
    </location>
</feature>
<reference evidence="7 8" key="1">
    <citation type="journal article" date="2004" name="Science">
        <title>The genome of the diatom Thalassiosira pseudonana: ecology, evolution, and metabolism.</title>
        <authorList>
            <person name="Armbrust E.V."/>
            <person name="Berges J.A."/>
            <person name="Bowler C."/>
            <person name="Green B.R."/>
            <person name="Martinez D."/>
            <person name="Putnam N.H."/>
            <person name="Zhou S."/>
            <person name="Allen A.E."/>
            <person name="Apt K.E."/>
            <person name="Bechner M."/>
            <person name="Brzezinski M.A."/>
            <person name="Chaal B.K."/>
            <person name="Chiovitti A."/>
            <person name="Davis A.K."/>
            <person name="Demarest M.S."/>
            <person name="Detter J.C."/>
            <person name="Glavina T."/>
            <person name="Goodstein D."/>
            <person name="Hadi M.Z."/>
            <person name="Hellsten U."/>
            <person name="Hildebrand M."/>
            <person name="Jenkins B.D."/>
            <person name="Jurka J."/>
            <person name="Kapitonov V.V."/>
            <person name="Kroger N."/>
            <person name="Lau W.W."/>
            <person name="Lane T.W."/>
            <person name="Larimer F.W."/>
            <person name="Lippmeier J.C."/>
            <person name="Lucas S."/>
            <person name="Medina M."/>
            <person name="Montsant A."/>
            <person name="Obornik M."/>
            <person name="Parker M.S."/>
            <person name="Palenik B."/>
            <person name="Pazour G.J."/>
            <person name="Richardson P.M."/>
            <person name="Rynearson T.A."/>
            <person name="Saito M.A."/>
            <person name="Schwartz D.C."/>
            <person name="Thamatrakoln K."/>
            <person name="Valentin K."/>
            <person name="Vardi A."/>
            <person name="Wilkerson F.P."/>
            <person name="Rokhsar D.S."/>
        </authorList>
    </citation>
    <scope>NUCLEOTIDE SEQUENCE [LARGE SCALE GENOMIC DNA]</scope>
    <source>
        <strain evidence="7 8">CCMP1335</strain>
    </source>
</reference>
<dbReference type="PANTHER" id="PTHR12385:SF4">
    <property type="entry name" value="PROTEIN PNS1"/>
    <property type="match status" value="1"/>
</dbReference>
<dbReference type="InterPro" id="IPR007603">
    <property type="entry name" value="Choline_transptr-like"/>
</dbReference>
<dbReference type="Proteomes" id="UP000001449">
    <property type="component" value="Chromosome 1"/>
</dbReference>
<accession>B8BSX8</accession>
<evidence type="ECO:0000256" key="6">
    <source>
        <dbReference type="RuleBase" id="RU368066"/>
    </source>
</evidence>
<evidence type="ECO:0000256" key="3">
    <source>
        <dbReference type="ARBA" id="ARBA00022692"/>
    </source>
</evidence>
<reference evidence="7 8" key="2">
    <citation type="journal article" date="2008" name="Nature">
        <title>The Phaeodactylum genome reveals the evolutionary history of diatom genomes.</title>
        <authorList>
            <person name="Bowler C."/>
            <person name="Allen A.E."/>
            <person name="Badger J.H."/>
            <person name="Grimwood J."/>
            <person name="Jabbari K."/>
            <person name="Kuo A."/>
            <person name="Maheswari U."/>
            <person name="Martens C."/>
            <person name="Maumus F."/>
            <person name="Otillar R.P."/>
            <person name="Rayko E."/>
            <person name="Salamov A."/>
            <person name="Vandepoele K."/>
            <person name="Beszteri B."/>
            <person name="Gruber A."/>
            <person name="Heijde M."/>
            <person name="Katinka M."/>
            <person name="Mock T."/>
            <person name="Valentin K."/>
            <person name="Verret F."/>
            <person name="Berges J.A."/>
            <person name="Brownlee C."/>
            <person name="Cadoret J.P."/>
            <person name="Chiovitti A."/>
            <person name="Choi C.J."/>
            <person name="Coesel S."/>
            <person name="De Martino A."/>
            <person name="Detter J.C."/>
            <person name="Durkin C."/>
            <person name="Falciatore A."/>
            <person name="Fournet J."/>
            <person name="Haruta M."/>
            <person name="Huysman M.J."/>
            <person name="Jenkins B.D."/>
            <person name="Jiroutova K."/>
            <person name="Jorgensen R.E."/>
            <person name="Joubert Y."/>
            <person name="Kaplan A."/>
            <person name="Kroger N."/>
            <person name="Kroth P.G."/>
            <person name="La Roche J."/>
            <person name="Lindquist E."/>
            <person name="Lommer M."/>
            <person name="Martin-Jezequel V."/>
            <person name="Lopez P.J."/>
            <person name="Lucas S."/>
            <person name="Mangogna M."/>
            <person name="McGinnis K."/>
            <person name="Medlin L.K."/>
            <person name="Montsant A."/>
            <person name="Oudot-Le Secq M.P."/>
            <person name="Napoli C."/>
            <person name="Obornik M."/>
            <person name="Parker M.S."/>
            <person name="Petit J.L."/>
            <person name="Porcel B.M."/>
            <person name="Poulsen N."/>
            <person name="Robison M."/>
            <person name="Rychlewski L."/>
            <person name="Rynearson T.A."/>
            <person name="Schmutz J."/>
            <person name="Shapiro H."/>
            <person name="Siaut M."/>
            <person name="Stanley M."/>
            <person name="Sussman M.R."/>
            <person name="Taylor A.R."/>
            <person name="Vardi A."/>
            <person name="von Dassow P."/>
            <person name="Vyverman W."/>
            <person name="Willis A."/>
            <person name="Wyrwicz L.S."/>
            <person name="Rokhsar D.S."/>
            <person name="Weissenbach J."/>
            <person name="Armbrust E.V."/>
            <person name="Green B.R."/>
            <person name="Van de Peer Y."/>
            <person name="Grigoriev I.V."/>
        </authorList>
    </citation>
    <scope>NUCLEOTIDE SEQUENCE [LARGE SCALE GENOMIC DNA]</scope>
    <source>
        <strain evidence="7 8">CCMP1335</strain>
    </source>
</reference>
<proteinExistence type="inferred from homology"/>
<dbReference type="InParanoid" id="B8BSX8"/>
<dbReference type="GO" id="GO:0005886">
    <property type="term" value="C:plasma membrane"/>
    <property type="evidence" value="ECO:0007669"/>
    <property type="project" value="UniProtKB-SubCell"/>
</dbReference>
<name>B8BSX8_THAPS</name>
<keyword evidence="3 6" id="KW-0812">Transmembrane</keyword>
<gene>
    <name evidence="7" type="ORF">THAPSDRAFT_20595</name>
</gene>
<dbReference type="GeneID" id="7445270"/>
<comment type="function">
    <text evidence="6">Choline transporter.</text>
</comment>
<dbReference type="RefSeq" id="XP_002286563.1">
    <property type="nucleotide sequence ID" value="XM_002286527.1"/>
</dbReference>
<dbReference type="KEGG" id="tps:THAPSDRAFT_20595"/>
<evidence type="ECO:0000256" key="2">
    <source>
        <dbReference type="ARBA" id="ARBA00007168"/>
    </source>
</evidence>
<feature type="transmembrane region" description="Helical" evidence="6">
    <location>
        <begin position="430"/>
        <end position="455"/>
    </location>
</feature>
<feature type="transmembrane region" description="Helical" evidence="6">
    <location>
        <begin position="128"/>
        <end position="152"/>
    </location>
</feature>
<keyword evidence="4 6" id="KW-1133">Transmembrane helix</keyword>
<evidence type="ECO:0000313" key="8">
    <source>
        <dbReference type="Proteomes" id="UP000001449"/>
    </source>
</evidence>